<comment type="caution">
    <text evidence="7">The sequence shown here is derived from an EMBL/GenBank/DDBJ whole genome shotgun (WGS) entry which is preliminary data.</text>
</comment>
<protein>
    <submittedName>
        <fullName evidence="7">Nitroreductase family protein</fullName>
    </submittedName>
</protein>
<evidence type="ECO:0000256" key="3">
    <source>
        <dbReference type="ARBA" id="ARBA00023002"/>
    </source>
</evidence>
<keyword evidence="2" id="KW-0479">Metal-binding</keyword>
<evidence type="ECO:0000313" key="8">
    <source>
        <dbReference type="Proteomes" id="UP001594351"/>
    </source>
</evidence>
<dbReference type="Gene3D" id="3.40.109.10">
    <property type="entry name" value="NADH Oxidase"/>
    <property type="match status" value="1"/>
</dbReference>
<accession>A0ABV6Z3H7</accession>
<name>A0ABV6Z3H7_UNCC1</name>
<dbReference type="EMBL" id="JBHPBY010000401">
    <property type="protein sequence ID" value="MFC1852992.1"/>
    <property type="molecule type" value="Genomic_DNA"/>
</dbReference>
<proteinExistence type="inferred from homology"/>
<dbReference type="SUPFAM" id="SSF55469">
    <property type="entry name" value="FMN-dependent nitroreductase-like"/>
    <property type="match status" value="1"/>
</dbReference>
<keyword evidence="8" id="KW-1185">Reference proteome</keyword>
<reference evidence="7 8" key="1">
    <citation type="submission" date="2024-09" db="EMBL/GenBank/DDBJ databases">
        <title>Laminarin stimulates single cell rates of sulfate reduction while oxygen inhibits transcriptomic activity in coastal marine sediment.</title>
        <authorList>
            <person name="Lindsay M."/>
            <person name="Orcutt B."/>
            <person name="Emerson D."/>
            <person name="Stepanauskas R."/>
            <person name="D'Angelo T."/>
        </authorList>
    </citation>
    <scope>NUCLEOTIDE SEQUENCE [LARGE SCALE GENOMIC DNA]</scope>
    <source>
        <strain evidence="7">SAG AM-311-K15</strain>
    </source>
</reference>
<dbReference type="InterPro" id="IPR000415">
    <property type="entry name" value="Nitroreductase-like"/>
</dbReference>
<dbReference type="SUPFAM" id="SSF54862">
    <property type="entry name" value="4Fe-4S ferredoxins"/>
    <property type="match status" value="1"/>
</dbReference>
<dbReference type="Proteomes" id="UP001594351">
    <property type="component" value="Unassembled WGS sequence"/>
</dbReference>
<feature type="domain" description="4Fe-4S ferredoxin-type" evidence="6">
    <location>
        <begin position="4"/>
        <end position="33"/>
    </location>
</feature>
<dbReference type="InterPro" id="IPR017896">
    <property type="entry name" value="4Fe4S_Fe-S-bd"/>
</dbReference>
<dbReference type="PROSITE" id="PS00198">
    <property type="entry name" value="4FE4S_FER_1"/>
    <property type="match status" value="1"/>
</dbReference>
<dbReference type="Pfam" id="PF13237">
    <property type="entry name" value="Fer4_10"/>
    <property type="match status" value="1"/>
</dbReference>
<dbReference type="PANTHER" id="PTHR43673:SF10">
    <property type="entry name" value="NADH DEHYDROGENASE_NAD(P)H NITROREDUCTASE XCC3605-RELATED"/>
    <property type="match status" value="1"/>
</dbReference>
<evidence type="ECO:0000256" key="5">
    <source>
        <dbReference type="ARBA" id="ARBA00023014"/>
    </source>
</evidence>
<gene>
    <name evidence="7" type="ORF">ACFL27_22575</name>
</gene>
<dbReference type="InterPro" id="IPR029479">
    <property type="entry name" value="Nitroreductase"/>
</dbReference>
<dbReference type="InterPro" id="IPR017900">
    <property type="entry name" value="4Fe4S_Fe_S_CS"/>
</dbReference>
<evidence type="ECO:0000259" key="6">
    <source>
        <dbReference type="PROSITE" id="PS51379"/>
    </source>
</evidence>
<feature type="domain" description="4Fe-4S ferredoxin-type" evidence="6">
    <location>
        <begin position="34"/>
        <end position="64"/>
    </location>
</feature>
<evidence type="ECO:0000256" key="2">
    <source>
        <dbReference type="ARBA" id="ARBA00022723"/>
    </source>
</evidence>
<dbReference type="PROSITE" id="PS51379">
    <property type="entry name" value="4FE4S_FER_2"/>
    <property type="match status" value="2"/>
</dbReference>
<dbReference type="CDD" id="cd02143">
    <property type="entry name" value="nitroreductase_FeS-like"/>
    <property type="match status" value="1"/>
</dbReference>
<organism evidence="7 8">
    <name type="scientific">candidate division CSSED10-310 bacterium</name>
    <dbReference type="NCBI Taxonomy" id="2855610"/>
    <lineage>
        <taxon>Bacteria</taxon>
        <taxon>Bacteria division CSSED10-310</taxon>
    </lineage>
</organism>
<keyword evidence="4" id="KW-0408">Iron</keyword>
<dbReference type="Gene3D" id="3.30.70.20">
    <property type="match status" value="1"/>
</dbReference>
<evidence type="ECO:0000256" key="1">
    <source>
        <dbReference type="ARBA" id="ARBA00007118"/>
    </source>
</evidence>
<dbReference type="Pfam" id="PF00881">
    <property type="entry name" value="Nitroreductase"/>
    <property type="match status" value="1"/>
</dbReference>
<keyword evidence="5" id="KW-0411">Iron-sulfur</keyword>
<sequence>MIEKIITINNELCKQDGLCAQICPMKIFIQETKKTPHIEKTNHCVLCGQCLAVCPASAIHHSRLRKEDLVQIVEPHPVNEKAMMTLIRQRRSVRVYKNKEIPADVLEEIADSCGYCPTGAHGQQGWVRNITIVSGQENMKRILDLTVEYMRMLKSKLEGFVVNYLSRWIPEIQGGLATLPDISLRLAQYEKGRDVILYNAPAAIFVHAPRNTSTPQIDCDAALYSMMLLAHTKGLGTCWMGWVQNAAAGFQVKSFTALRDFLKIPTDHRVYGALIIGYPKIQLHSIPPRETRINWIN</sequence>
<dbReference type="PANTHER" id="PTHR43673">
    <property type="entry name" value="NAD(P)H NITROREDUCTASE YDGI-RELATED"/>
    <property type="match status" value="1"/>
</dbReference>
<evidence type="ECO:0000313" key="7">
    <source>
        <dbReference type="EMBL" id="MFC1852992.1"/>
    </source>
</evidence>
<evidence type="ECO:0000256" key="4">
    <source>
        <dbReference type="ARBA" id="ARBA00023004"/>
    </source>
</evidence>
<keyword evidence="3" id="KW-0560">Oxidoreductase</keyword>
<comment type="similarity">
    <text evidence="1">Belongs to the nitroreductase family.</text>
</comment>